<protein>
    <recommendedName>
        <fullName evidence="2">Transcription regulator PadR N-terminal domain-containing protein</fullName>
    </recommendedName>
</protein>
<feature type="domain" description="Transcription regulator PadR N-terminal" evidence="2">
    <location>
        <begin position="204"/>
        <end position="272"/>
    </location>
</feature>
<dbReference type="InterPro" id="IPR036388">
    <property type="entry name" value="WH-like_DNA-bd_sf"/>
</dbReference>
<evidence type="ECO:0000313" key="3">
    <source>
        <dbReference type="EMBL" id="CAA9280376.1"/>
    </source>
</evidence>
<gene>
    <name evidence="3" type="ORF">AVDCRST_MAG54-3558</name>
</gene>
<dbReference type="AlphaFoldDB" id="A0A6J4JIQ1"/>
<dbReference type="InterPro" id="IPR005149">
    <property type="entry name" value="Tscrpt_reg_PadR_N"/>
</dbReference>
<feature type="compositionally biased region" description="Low complexity" evidence="1">
    <location>
        <begin position="140"/>
        <end position="160"/>
    </location>
</feature>
<name>A0A6J4JIQ1_9PSEU</name>
<dbReference type="EMBL" id="CADCTH010000453">
    <property type="protein sequence ID" value="CAA9280376.1"/>
    <property type="molecule type" value="Genomic_DNA"/>
</dbReference>
<dbReference type="SUPFAM" id="SSF46785">
    <property type="entry name" value="Winged helix' DNA-binding domain"/>
    <property type="match status" value="1"/>
</dbReference>
<feature type="compositionally biased region" description="Basic and acidic residues" evidence="1">
    <location>
        <begin position="99"/>
        <end position="114"/>
    </location>
</feature>
<sequence>MSQDLSDTFGAPAASALRGLLPPRPASKGHKPTPESADEGRATGTAGNPVDETDSDDFAVDQDADDDPTENEDQDESEDQDEPDDVDEDLDEDAFGDNLAHHGDDEDESHHGPAGDDPVGDTNSRDASGGDDRRRRPATVRQPVAPRAPTPRTALRATPVPRRRSAPRVEPPRQSGIVGRPTRVAAGGWRVTRVAARGHIDLLVLLALRQGPGDGRDVIARLHAESDGALQLPEQTVYRTLHRLARNRLVLRRRDPVVKRARYVLSETGDRVWRSRLGQWRAFVRTVDALARSGDET</sequence>
<feature type="compositionally biased region" description="Acidic residues" evidence="1">
    <location>
        <begin position="51"/>
        <end position="95"/>
    </location>
</feature>
<organism evidence="3">
    <name type="scientific">uncultured Actinomycetospora sp</name>
    <dbReference type="NCBI Taxonomy" id="1135996"/>
    <lineage>
        <taxon>Bacteria</taxon>
        <taxon>Bacillati</taxon>
        <taxon>Actinomycetota</taxon>
        <taxon>Actinomycetes</taxon>
        <taxon>Pseudonocardiales</taxon>
        <taxon>Pseudonocardiaceae</taxon>
        <taxon>Actinomycetospora</taxon>
        <taxon>environmental samples</taxon>
    </lineage>
</organism>
<dbReference type="Gene3D" id="1.10.10.10">
    <property type="entry name" value="Winged helix-like DNA-binding domain superfamily/Winged helix DNA-binding domain"/>
    <property type="match status" value="1"/>
</dbReference>
<dbReference type="InterPro" id="IPR036390">
    <property type="entry name" value="WH_DNA-bd_sf"/>
</dbReference>
<reference evidence="3" key="1">
    <citation type="submission" date="2020-02" db="EMBL/GenBank/DDBJ databases">
        <authorList>
            <person name="Meier V. D."/>
        </authorList>
    </citation>
    <scope>NUCLEOTIDE SEQUENCE</scope>
    <source>
        <strain evidence="3">AVDCRST_MAG54</strain>
    </source>
</reference>
<accession>A0A6J4JIQ1</accession>
<dbReference type="Pfam" id="PF03551">
    <property type="entry name" value="PadR"/>
    <property type="match status" value="1"/>
</dbReference>
<evidence type="ECO:0000256" key="1">
    <source>
        <dbReference type="SAM" id="MobiDB-lite"/>
    </source>
</evidence>
<feature type="region of interest" description="Disordered" evidence="1">
    <location>
        <begin position="1"/>
        <end position="180"/>
    </location>
</feature>
<proteinExistence type="predicted"/>
<evidence type="ECO:0000259" key="2">
    <source>
        <dbReference type="Pfam" id="PF03551"/>
    </source>
</evidence>